<accession>A0A840IBJ9</accession>
<proteinExistence type="predicted"/>
<dbReference type="Pfam" id="PF10776">
    <property type="entry name" value="DUF2600"/>
    <property type="match status" value="1"/>
</dbReference>
<dbReference type="EMBL" id="JACHNU010000001">
    <property type="protein sequence ID" value="MBB4662032.1"/>
    <property type="molecule type" value="Genomic_DNA"/>
</dbReference>
<evidence type="ECO:0000313" key="2">
    <source>
        <dbReference type="Proteomes" id="UP000585272"/>
    </source>
</evidence>
<dbReference type="GO" id="GO:0016829">
    <property type="term" value="F:lyase activity"/>
    <property type="evidence" value="ECO:0007669"/>
    <property type="project" value="UniProtKB-KW"/>
</dbReference>
<dbReference type="AlphaFoldDB" id="A0A840IBJ9"/>
<keyword evidence="1" id="KW-0456">Lyase</keyword>
<evidence type="ECO:0000313" key="1">
    <source>
        <dbReference type="EMBL" id="MBB4662032.1"/>
    </source>
</evidence>
<gene>
    <name evidence="1" type="ORF">BDZ31_001605</name>
</gene>
<dbReference type="EC" id="4.2.3.130" evidence="1"/>
<name>A0A840IBJ9_9ACTN</name>
<reference evidence="1 2" key="1">
    <citation type="submission" date="2020-08" db="EMBL/GenBank/DDBJ databases">
        <title>Genomic Encyclopedia of Archaeal and Bacterial Type Strains, Phase II (KMG-II): from individual species to whole genera.</title>
        <authorList>
            <person name="Goeker M."/>
        </authorList>
    </citation>
    <scope>NUCLEOTIDE SEQUENCE [LARGE SCALE GENOMIC DNA]</scope>
    <source>
        <strain evidence="1 2">DSM 23288</strain>
    </source>
</reference>
<keyword evidence="2" id="KW-1185">Reference proteome</keyword>
<protein>
    <submittedName>
        <fullName evidence="1">Tetraprenyl-beta-curcumene synthase</fullName>
        <ecNumber evidence="1">4.2.3.130</ecNumber>
    </submittedName>
</protein>
<dbReference type="InterPro" id="IPR019712">
    <property type="entry name" value="YtpB-like"/>
</dbReference>
<dbReference type="Proteomes" id="UP000585272">
    <property type="component" value="Unassembled WGS sequence"/>
</dbReference>
<organism evidence="1 2">
    <name type="scientific">Conexibacter arvalis</name>
    <dbReference type="NCBI Taxonomy" id="912552"/>
    <lineage>
        <taxon>Bacteria</taxon>
        <taxon>Bacillati</taxon>
        <taxon>Actinomycetota</taxon>
        <taxon>Thermoleophilia</taxon>
        <taxon>Solirubrobacterales</taxon>
        <taxon>Conexibacteraceae</taxon>
        <taxon>Conexibacter</taxon>
    </lineage>
</organism>
<dbReference type="RefSeq" id="WP_183340706.1">
    <property type="nucleotide sequence ID" value="NZ_JACHNU010000001.1"/>
</dbReference>
<sequence>MALAAAVGRELTWALPLTARTMRQWRARAEAIPSDELRADALHSLDHKRGYADGAALFGILTRRHRGLLAVLTSWETIVDYLDNVSERWPTHENGRRLHIALVDALDLTRLPAGDYYRHQPWRDDGGYLEALVANCRQACRQLPSYGMLRPHLVRSAARRRVLGLNHEPDPVRRDAGLRAWAADEFPHAPLPWWELTGAASATLHTHALLALAADPNTDSAEIAAVDTAYLYIDLCTTLLDSLVDWHDDRENGAHCYLDHYDDPTAAVARTRESAALAVRHAAALPRGERHSVIVACMIGLYLSAPACDTPQLRPATEAIAAAAGPLARLLIPVLRAWRAAYHQRE</sequence>
<comment type="caution">
    <text evidence="1">The sequence shown here is derived from an EMBL/GenBank/DDBJ whole genome shotgun (WGS) entry which is preliminary data.</text>
</comment>